<organism evidence="12">
    <name type="scientific">uncultured Thermomicrobiales bacterium</name>
    <dbReference type="NCBI Taxonomy" id="1645740"/>
    <lineage>
        <taxon>Bacteria</taxon>
        <taxon>Pseudomonadati</taxon>
        <taxon>Thermomicrobiota</taxon>
        <taxon>Thermomicrobia</taxon>
        <taxon>Thermomicrobiales</taxon>
        <taxon>environmental samples</taxon>
    </lineage>
</organism>
<keyword evidence="5 9" id="KW-0235">DNA replication</keyword>
<name>A0A6J4VEZ7_9BACT</name>
<evidence type="ECO:0000256" key="4">
    <source>
        <dbReference type="ARBA" id="ARBA00022490"/>
    </source>
</evidence>
<accession>A0A6J4VEZ7</accession>
<feature type="domain" description="RecF/RecN/SMC N-terminal" evidence="11">
    <location>
        <begin position="3"/>
        <end position="400"/>
    </location>
</feature>
<keyword evidence="6 9" id="KW-0547">Nucleotide-binding</keyword>
<dbReference type="InterPro" id="IPR042174">
    <property type="entry name" value="RecF_2"/>
</dbReference>
<dbReference type="HAMAP" id="MF_00365">
    <property type="entry name" value="RecF"/>
    <property type="match status" value="1"/>
</dbReference>
<dbReference type="PANTHER" id="PTHR32182">
    <property type="entry name" value="DNA REPLICATION AND REPAIR PROTEIN RECF"/>
    <property type="match status" value="1"/>
</dbReference>
<dbReference type="GO" id="GO:0005737">
    <property type="term" value="C:cytoplasm"/>
    <property type="evidence" value="ECO:0007669"/>
    <property type="project" value="UniProtKB-SubCell"/>
</dbReference>
<comment type="function">
    <text evidence="9 10">The RecF protein is involved in DNA metabolism; it is required for DNA replication and normal SOS inducibility. RecF binds preferentially to single-stranded, linear DNA. It also seems to bind ATP.</text>
</comment>
<evidence type="ECO:0000256" key="2">
    <source>
        <dbReference type="ARBA" id="ARBA00008016"/>
    </source>
</evidence>
<evidence type="ECO:0000256" key="7">
    <source>
        <dbReference type="ARBA" id="ARBA00022840"/>
    </source>
</evidence>
<feature type="binding site" evidence="9">
    <location>
        <begin position="30"/>
        <end position="37"/>
    </location>
    <ligand>
        <name>ATP</name>
        <dbReference type="ChEBI" id="CHEBI:30616"/>
    </ligand>
</feature>
<gene>
    <name evidence="9" type="primary">recF</name>
    <name evidence="12" type="ORF">AVDCRST_MAG49-4278</name>
</gene>
<dbReference type="PROSITE" id="PS00618">
    <property type="entry name" value="RECF_2"/>
    <property type="match status" value="1"/>
</dbReference>
<dbReference type="NCBIfam" id="TIGR00611">
    <property type="entry name" value="recf"/>
    <property type="match status" value="1"/>
</dbReference>
<dbReference type="Gene3D" id="3.40.50.300">
    <property type="entry name" value="P-loop containing nucleotide triphosphate hydrolases"/>
    <property type="match status" value="1"/>
</dbReference>
<dbReference type="SUPFAM" id="SSF52540">
    <property type="entry name" value="P-loop containing nucleoside triphosphate hydrolases"/>
    <property type="match status" value="1"/>
</dbReference>
<keyword evidence="7 9" id="KW-0067">ATP-binding</keyword>
<keyword evidence="8 9" id="KW-0238">DNA-binding</keyword>
<dbReference type="GO" id="GO:0006302">
    <property type="term" value="P:double-strand break repair"/>
    <property type="evidence" value="ECO:0007669"/>
    <property type="project" value="TreeGrafter"/>
</dbReference>
<evidence type="ECO:0000256" key="3">
    <source>
        <dbReference type="ARBA" id="ARBA00020170"/>
    </source>
</evidence>
<evidence type="ECO:0000256" key="1">
    <source>
        <dbReference type="ARBA" id="ARBA00004496"/>
    </source>
</evidence>
<dbReference type="PROSITE" id="PS00617">
    <property type="entry name" value="RECF_1"/>
    <property type="match status" value="1"/>
</dbReference>
<comment type="subcellular location">
    <subcellularLocation>
        <location evidence="1 9 10">Cytoplasm</location>
    </subcellularLocation>
</comment>
<dbReference type="Gene3D" id="1.20.1050.90">
    <property type="entry name" value="RecF/RecN/SMC, N-terminal domain"/>
    <property type="match status" value="1"/>
</dbReference>
<evidence type="ECO:0000256" key="9">
    <source>
        <dbReference type="HAMAP-Rule" id="MF_00365"/>
    </source>
</evidence>
<evidence type="ECO:0000256" key="6">
    <source>
        <dbReference type="ARBA" id="ARBA00022741"/>
    </source>
</evidence>
<dbReference type="InterPro" id="IPR001238">
    <property type="entry name" value="DNA-binding_RecF"/>
</dbReference>
<dbReference type="InterPro" id="IPR018078">
    <property type="entry name" value="DNA-binding_RecF_CS"/>
</dbReference>
<keyword evidence="9 10" id="KW-0742">SOS response</keyword>
<reference evidence="12" key="1">
    <citation type="submission" date="2020-02" db="EMBL/GenBank/DDBJ databases">
        <authorList>
            <person name="Meier V. D."/>
        </authorList>
    </citation>
    <scope>NUCLEOTIDE SEQUENCE</scope>
    <source>
        <strain evidence="12">AVDCRST_MAG49</strain>
    </source>
</reference>
<evidence type="ECO:0000259" key="11">
    <source>
        <dbReference type="Pfam" id="PF02463"/>
    </source>
</evidence>
<protein>
    <recommendedName>
        <fullName evidence="3 9">DNA replication and repair protein RecF</fullName>
    </recommendedName>
</protein>
<dbReference type="Pfam" id="PF02463">
    <property type="entry name" value="SMC_N"/>
    <property type="match status" value="1"/>
</dbReference>
<dbReference type="GO" id="GO:0003697">
    <property type="term" value="F:single-stranded DNA binding"/>
    <property type="evidence" value="ECO:0007669"/>
    <property type="project" value="UniProtKB-UniRule"/>
</dbReference>
<proteinExistence type="inferred from homology"/>
<evidence type="ECO:0000256" key="10">
    <source>
        <dbReference type="RuleBase" id="RU000578"/>
    </source>
</evidence>
<evidence type="ECO:0000256" key="5">
    <source>
        <dbReference type="ARBA" id="ARBA00022705"/>
    </source>
</evidence>
<sequence>MHLRSLELEEFRSYRRLALDLEPAGLRLAGPNASGKSTLLEAIALLATTRSPRSGADRELPNWASGADYGVPPFARVRGAVVSHGDDFTLEIAVQADAAGGDGGARGTATDGSAGRQARKQIRVNGRPVRAMDAVGRLKAVLFSPEDVSLVAGPPTGRRRYLDVLISQLDGRYLRALARYGKLLAQRNGLLRSLARDRVDAGAPAVAEQLAYWDEELVAAGAAITARRARTVIQLAERAAARFELLDGSDALAVTYRPSVPVSTAAARWAEGGQGGGESGDPEGGVTAIVARDFSEALRTVRREEVRRGSSLLGPHRDDLGLALGGVDLATFGSRGQQRLAVLAMKLAEVDLMAEDAGEAPVVLLDDVLSELDVEHAALLLDTVGALGSQTIVTATDPSLLDVPSLRGLPLARLNSGQVVPDPA</sequence>
<evidence type="ECO:0000313" key="12">
    <source>
        <dbReference type="EMBL" id="CAA9576737.1"/>
    </source>
</evidence>
<dbReference type="AlphaFoldDB" id="A0A6J4VEZ7"/>
<dbReference type="InterPro" id="IPR027417">
    <property type="entry name" value="P-loop_NTPase"/>
</dbReference>
<keyword evidence="4 9" id="KW-0963">Cytoplasm</keyword>
<dbReference type="GO" id="GO:0005524">
    <property type="term" value="F:ATP binding"/>
    <property type="evidence" value="ECO:0007669"/>
    <property type="project" value="UniProtKB-UniRule"/>
</dbReference>
<keyword evidence="9 10" id="KW-0234">DNA repair</keyword>
<evidence type="ECO:0000256" key="8">
    <source>
        <dbReference type="ARBA" id="ARBA00023125"/>
    </source>
</evidence>
<dbReference type="PANTHER" id="PTHR32182:SF0">
    <property type="entry name" value="DNA REPLICATION AND REPAIR PROTEIN RECF"/>
    <property type="match status" value="1"/>
</dbReference>
<dbReference type="InterPro" id="IPR003395">
    <property type="entry name" value="RecF/RecN/SMC_N"/>
</dbReference>
<keyword evidence="9 10" id="KW-0227">DNA damage</keyword>
<dbReference type="GO" id="GO:0006260">
    <property type="term" value="P:DNA replication"/>
    <property type="evidence" value="ECO:0007669"/>
    <property type="project" value="UniProtKB-UniRule"/>
</dbReference>
<dbReference type="EMBL" id="CADCWG010000308">
    <property type="protein sequence ID" value="CAA9576737.1"/>
    <property type="molecule type" value="Genomic_DNA"/>
</dbReference>
<comment type="similarity">
    <text evidence="2 9 10">Belongs to the RecF family.</text>
</comment>
<dbReference type="GO" id="GO:0000731">
    <property type="term" value="P:DNA synthesis involved in DNA repair"/>
    <property type="evidence" value="ECO:0007669"/>
    <property type="project" value="TreeGrafter"/>
</dbReference>
<dbReference type="GO" id="GO:0009432">
    <property type="term" value="P:SOS response"/>
    <property type="evidence" value="ECO:0007669"/>
    <property type="project" value="UniProtKB-UniRule"/>
</dbReference>